<dbReference type="EMBL" id="NBCO01000022">
    <property type="protein sequence ID" value="ORC87475.1"/>
    <property type="molecule type" value="Genomic_DNA"/>
</dbReference>
<gene>
    <name evidence="2" type="ORF">TM35_000222740</name>
</gene>
<dbReference type="OrthoDB" id="244855at2759"/>
<feature type="region of interest" description="Disordered" evidence="1">
    <location>
        <begin position="1"/>
        <end position="92"/>
    </location>
</feature>
<proteinExistence type="predicted"/>
<keyword evidence="3" id="KW-1185">Reference proteome</keyword>
<reference evidence="2 3" key="1">
    <citation type="submission" date="2017-03" db="EMBL/GenBank/DDBJ databases">
        <title>An alternative strategy for trypanosome survival in the mammalian bloodstream revealed through genome and transcriptome analysis of the ubiquitous bovine parasite Trypanosoma (Megatrypanum) theileri.</title>
        <authorList>
            <person name="Kelly S."/>
            <person name="Ivens A."/>
            <person name="Mott A."/>
            <person name="O'Neill E."/>
            <person name="Emms D."/>
            <person name="Macleod O."/>
            <person name="Voorheis P."/>
            <person name="Matthews J."/>
            <person name="Matthews K."/>
            <person name="Carrington M."/>
        </authorList>
    </citation>
    <scope>NUCLEOTIDE SEQUENCE [LARGE SCALE GENOMIC DNA]</scope>
    <source>
        <strain evidence="2">Edinburgh</strain>
    </source>
</reference>
<dbReference type="AlphaFoldDB" id="A0A1X0NRZ2"/>
<protein>
    <submittedName>
        <fullName evidence="2">Uncharacterized protein</fullName>
    </submittedName>
</protein>
<sequence>MKTQPHMCPNCGVATTPRVPSPLKTSLDLANTPKEELGRHGAEKVDKQETRPRAVSIIIDKSNNNNNHHHHEGGNKCLRASDSSFPSCKKNGSQMTLTEWRYRVCLDQLEKVSAERDMLKEKVQAMEEQRVLGESTIRELIEENKKLQVAVEQAEVRLGITEIEQQSILAESQQLRVRLTRSLRELEKSRQSSSGVCPTTDKSTPDNSTGKKTQSVGDAGFFSLLLQPREGEQEEVSAKRLFTTIPYSSVSTPTLAQVSPVKIVEKNSLQTLQNTFEETPLLKEGIYDDEKNSLLASNRRLEARCCLLESQLQRLRERFLLQNR</sequence>
<evidence type="ECO:0000313" key="2">
    <source>
        <dbReference type="EMBL" id="ORC87475.1"/>
    </source>
</evidence>
<feature type="compositionally biased region" description="Polar residues" evidence="1">
    <location>
        <begin position="191"/>
        <end position="215"/>
    </location>
</feature>
<dbReference type="Proteomes" id="UP000192257">
    <property type="component" value="Unassembled WGS sequence"/>
</dbReference>
<comment type="caution">
    <text evidence="2">The sequence shown here is derived from an EMBL/GenBank/DDBJ whole genome shotgun (WGS) entry which is preliminary data.</text>
</comment>
<feature type="region of interest" description="Disordered" evidence="1">
    <location>
        <begin position="186"/>
        <end position="215"/>
    </location>
</feature>
<dbReference type="GeneID" id="39987101"/>
<organism evidence="2 3">
    <name type="scientific">Trypanosoma theileri</name>
    <dbReference type="NCBI Taxonomy" id="67003"/>
    <lineage>
        <taxon>Eukaryota</taxon>
        <taxon>Discoba</taxon>
        <taxon>Euglenozoa</taxon>
        <taxon>Kinetoplastea</taxon>
        <taxon>Metakinetoplastina</taxon>
        <taxon>Trypanosomatida</taxon>
        <taxon>Trypanosomatidae</taxon>
        <taxon>Trypanosoma</taxon>
    </lineage>
</organism>
<dbReference type="VEuPathDB" id="TriTrypDB:TM35_000222740"/>
<accession>A0A1X0NRZ2</accession>
<feature type="compositionally biased region" description="Basic and acidic residues" evidence="1">
    <location>
        <begin position="33"/>
        <end position="52"/>
    </location>
</feature>
<dbReference type="RefSeq" id="XP_028881541.1">
    <property type="nucleotide sequence ID" value="XM_029027321.1"/>
</dbReference>
<feature type="compositionally biased region" description="Polar residues" evidence="1">
    <location>
        <begin position="81"/>
        <end position="92"/>
    </location>
</feature>
<evidence type="ECO:0000256" key="1">
    <source>
        <dbReference type="SAM" id="MobiDB-lite"/>
    </source>
</evidence>
<evidence type="ECO:0000313" key="3">
    <source>
        <dbReference type="Proteomes" id="UP000192257"/>
    </source>
</evidence>
<name>A0A1X0NRZ2_9TRYP</name>